<name>A0A976XH86_9EIME</name>
<dbReference type="InterPro" id="IPR019562">
    <property type="entry name" value="Micronemal-adhesive-rpt_sia-bd"/>
</dbReference>
<proteinExistence type="evidence at transcript level"/>
<organism evidence="2">
    <name type="scientific">Eimeria magna</name>
    <dbReference type="NCBI Taxonomy" id="471282"/>
    <lineage>
        <taxon>Eukaryota</taxon>
        <taxon>Sar</taxon>
        <taxon>Alveolata</taxon>
        <taxon>Apicomplexa</taxon>
        <taxon>Conoidasida</taxon>
        <taxon>Coccidia</taxon>
        <taxon>Eucoccidiorida</taxon>
        <taxon>Eimeriorina</taxon>
        <taxon>Eimeriidae</taxon>
        <taxon>Eimeria</taxon>
    </lineage>
</organism>
<sequence length="162" mass="17474">MRLATFQALSALGALAMADAIPLKRSFLHLSAQEASTSMSLQEMLDDKCRVFGEEACTDKKLTHYCGVKMYARKDMGTASQKNKVWRCYAEFALHMDVSGENCVDDCGNMKSCFGAVVGSSTAHLTNTAALEALITSNKKTDCSTEEPAVEDVAVEEPSSSV</sequence>
<evidence type="ECO:0000256" key="1">
    <source>
        <dbReference type="SAM" id="SignalP"/>
    </source>
</evidence>
<feature type="signal peptide" evidence="1">
    <location>
        <begin position="1"/>
        <end position="20"/>
    </location>
</feature>
<dbReference type="AlphaFoldDB" id="A0A976XH86"/>
<keyword evidence="1" id="KW-0732">Signal</keyword>
<dbReference type="Gene3D" id="3.90.640.70">
    <property type="match status" value="1"/>
</dbReference>
<reference evidence="2" key="1">
    <citation type="submission" date="2022-03" db="EMBL/GenBank/DDBJ databases">
        <authorList>
            <person name="Chen H."/>
            <person name="Pu J."/>
            <person name="Xiao J."/>
            <person name="Bai X."/>
            <person name="Zheng R."/>
        </authorList>
    </citation>
    <scope>NUCLEOTIDE SEQUENCE</scope>
</reference>
<protein>
    <submittedName>
        <fullName evidence="2">Microneme protein 3</fullName>
    </submittedName>
</protein>
<evidence type="ECO:0000313" key="2">
    <source>
        <dbReference type="EMBL" id="UUZ29859.1"/>
    </source>
</evidence>
<feature type="chain" id="PRO_5038000043" evidence="1">
    <location>
        <begin position="21"/>
        <end position="162"/>
    </location>
</feature>
<dbReference type="Pfam" id="PF10564">
    <property type="entry name" value="MAR_sialic_bdg"/>
    <property type="match status" value="1"/>
</dbReference>
<accession>A0A976XH86</accession>
<dbReference type="EMBL" id="OM891513">
    <property type="protein sequence ID" value="UUZ29859.1"/>
    <property type="molecule type" value="mRNA"/>
</dbReference>